<accession>A0A5P9JW50</accession>
<organism evidence="2 3">
    <name type="scientific">Microvirga thermotolerans</name>
    <dbReference type="NCBI Taxonomy" id="2651334"/>
    <lineage>
        <taxon>Bacteria</taxon>
        <taxon>Pseudomonadati</taxon>
        <taxon>Pseudomonadota</taxon>
        <taxon>Alphaproteobacteria</taxon>
        <taxon>Hyphomicrobiales</taxon>
        <taxon>Methylobacteriaceae</taxon>
        <taxon>Microvirga</taxon>
    </lineage>
</organism>
<proteinExistence type="predicted"/>
<dbReference type="EMBL" id="CP045423">
    <property type="protein sequence ID" value="QFU16439.1"/>
    <property type="molecule type" value="Genomic_DNA"/>
</dbReference>
<evidence type="ECO:0000313" key="2">
    <source>
        <dbReference type="EMBL" id="QFU16439.1"/>
    </source>
</evidence>
<dbReference type="AlphaFoldDB" id="A0A5P9JW50"/>
<name>A0A5P9JW50_9HYPH</name>
<sequence length="115" mass="13112">MIGENEIRTQEDFEMSAQGDPSEENRRNWHREYRFADDCVVELTGKALELPRGLNSDRAKIILGAFVLGLTAKHFNENAKRIGEELGNRPDHDGDLWIAIKRGYARLKSSQKSDP</sequence>
<dbReference type="KEGG" id="mico:GDR74_09475"/>
<evidence type="ECO:0000256" key="1">
    <source>
        <dbReference type="SAM" id="MobiDB-lite"/>
    </source>
</evidence>
<feature type="region of interest" description="Disordered" evidence="1">
    <location>
        <begin position="1"/>
        <end position="28"/>
    </location>
</feature>
<keyword evidence="3" id="KW-1185">Reference proteome</keyword>
<evidence type="ECO:0000313" key="3">
    <source>
        <dbReference type="Proteomes" id="UP000325614"/>
    </source>
</evidence>
<dbReference type="Proteomes" id="UP000325614">
    <property type="component" value="Chromosome"/>
</dbReference>
<dbReference type="RefSeq" id="WP_152586082.1">
    <property type="nucleotide sequence ID" value="NZ_CP045423.1"/>
</dbReference>
<protein>
    <submittedName>
        <fullName evidence="2">Uncharacterized protein</fullName>
    </submittedName>
</protein>
<reference evidence="2 3" key="1">
    <citation type="submission" date="2019-10" db="EMBL/GenBank/DDBJ databases">
        <title>Isolation, Identification of Microvirga thermotolerans HR1, a novel thermophilic bacterium and Comparative Genomics of the genus Microvirga.</title>
        <authorList>
            <person name="Li J."/>
            <person name="Zhang W."/>
            <person name="Lin M."/>
            <person name="Wang J."/>
        </authorList>
    </citation>
    <scope>NUCLEOTIDE SEQUENCE [LARGE SCALE GENOMIC DNA]</scope>
    <source>
        <strain evidence="2 3">HR1</strain>
    </source>
</reference>
<gene>
    <name evidence="2" type="ORF">GDR74_09475</name>
</gene>
<feature type="compositionally biased region" description="Basic and acidic residues" evidence="1">
    <location>
        <begin position="1"/>
        <end position="11"/>
    </location>
</feature>